<evidence type="ECO:0000313" key="2">
    <source>
        <dbReference type="Proteomes" id="UP000501690"/>
    </source>
</evidence>
<dbReference type="Proteomes" id="UP000501690">
    <property type="component" value="Linkage Group LG9"/>
</dbReference>
<dbReference type="EMBL" id="CP039353">
    <property type="protein sequence ID" value="QCE07473.1"/>
    <property type="molecule type" value="Genomic_DNA"/>
</dbReference>
<reference evidence="1 2" key="1">
    <citation type="submission" date="2019-04" db="EMBL/GenBank/DDBJ databases">
        <title>An improved genome assembly and genetic linkage map for asparagus bean, Vigna unguiculata ssp. sesquipedialis.</title>
        <authorList>
            <person name="Xia Q."/>
            <person name="Zhang R."/>
            <person name="Dong Y."/>
        </authorList>
    </citation>
    <scope>NUCLEOTIDE SEQUENCE [LARGE SCALE GENOMIC DNA]</scope>
    <source>
        <tissue evidence="1">Leaf</tissue>
    </source>
</reference>
<keyword evidence="2" id="KW-1185">Reference proteome</keyword>
<protein>
    <submittedName>
        <fullName evidence="1">Uncharacterized protein</fullName>
    </submittedName>
</protein>
<organism evidence="1 2">
    <name type="scientific">Vigna unguiculata</name>
    <name type="common">Cowpea</name>
    <dbReference type="NCBI Taxonomy" id="3917"/>
    <lineage>
        <taxon>Eukaryota</taxon>
        <taxon>Viridiplantae</taxon>
        <taxon>Streptophyta</taxon>
        <taxon>Embryophyta</taxon>
        <taxon>Tracheophyta</taxon>
        <taxon>Spermatophyta</taxon>
        <taxon>Magnoliopsida</taxon>
        <taxon>eudicotyledons</taxon>
        <taxon>Gunneridae</taxon>
        <taxon>Pentapetalae</taxon>
        <taxon>rosids</taxon>
        <taxon>fabids</taxon>
        <taxon>Fabales</taxon>
        <taxon>Fabaceae</taxon>
        <taxon>Papilionoideae</taxon>
        <taxon>50 kb inversion clade</taxon>
        <taxon>NPAAA clade</taxon>
        <taxon>indigoferoid/millettioid clade</taxon>
        <taxon>Phaseoleae</taxon>
        <taxon>Vigna</taxon>
    </lineage>
</organism>
<sequence length="71" mass="7228">MVVRVVREAPVPSQLGVSECTGVGTGVGSVGAAWGGERMAQVRVVSEVFCCGLTPVAPVWCCVHGVMAPVT</sequence>
<dbReference type="AlphaFoldDB" id="A0A4D6N0Z2"/>
<gene>
    <name evidence="1" type="ORF">DEO72_LG9g2493</name>
</gene>
<proteinExistence type="predicted"/>
<name>A0A4D6N0Z2_VIGUN</name>
<evidence type="ECO:0000313" key="1">
    <source>
        <dbReference type="EMBL" id="QCE07473.1"/>
    </source>
</evidence>
<accession>A0A4D6N0Z2</accession>